<dbReference type="SUPFAM" id="SSF52218">
    <property type="entry name" value="Flavoproteins"/>
    <property type="match status" value="1"/>
</dbReference>
<dbReference type="InterPro" id="IPR029039">
    <property type="entry name" value="Flavoprotein-like_sf"/>
</dbReference>
<name>K1R9Q6_9ZZZZ</name>
<organism evidence="2">
    <name type="scientific">human gut metagenome</name>
    <dbReference type="NCBI Taxonomy" id="408170"/>
    <lineage>
        <taxon>unclassified sequences</taxon>
        <taxon>metagenomes</taxon>
        <taxon>organismal metagenomes</taxon>
    </lineage>
</organism>
<dbReference type="GO" id="GO:0010181">
    <property type="term" value="F:FMN binding"/>
    <property type="evidence" value="ECO:0007669"/>
    <property type="project" value="InterPro"/>
</dbReference>
<dbReference type="InterPro" id="IPR008254">
    <property type="entry name" value="Flavodoxin/NO_synth"/>
</dbReference>
<comment type="caution">
    <text evidence="2">The sequence shown here is derived from an EMBL/GenBank/DDBJ whole genome shotgun (WGS) entry which is preliminary data.</text>
</comment>
<dbReference type="EMBL" id="AJWZ01011335">
    <property type="protein sequence ID" value="EKC45617.1"/>
    <property type="molecule type" value="Genomic_DNA"/>
</dbReference>
<proteinExistence type="predicted"/>
<dbReference type="PANTHER" id="PTHR39201">
    <property type="entry name" value="EXPORTED PROTEIN-RELATED"/>
    <property type="match status" value="1"/>
</dbReference>
<dbReference type="Pfam" id="PF12682">
    <property type="entry name" value="Flavodoxin_4"/>
    <property type="match status" value="1"/>
</dbReference>
<feature type="domain" description="Flavodoxin-like" evidence="1">
    <location>
        <begin position="26"/>
        <end position="160"/>
    </location>
</feature>
<reference evidence="2" key="1">
    <citation type="journal article" date="2013" name="Environ. Microbiol.">
        <title>Microbiota from the distal guts of lean and obese adolescents exhibit partial functional redundancy besides clear differences in community structure.</title>
        <authorList>
            <person name="Ferrer M."/>
            <person name="Ruiz A."/>
            <person name="Lanza F."/>
            <person name="Haange S.B."/>
            <person name="Oberbach A."/>
            <person name="Till H."/>
            <person name="Bargiela R."/>
            <person name="Campoy C."/>
            <person name="Segura M.T."/>
            <person name="Richter M."/>
            <person name="von Bergen M."/>
            <person name="Seifert J."/>
            <person name="Suarez A."/>
        </authorList>
    </citation>
    <scope>NUCLEOTIDE SEQUENCE</scope>
</reference>
<sequence>MKKLVIYFSHTGENYMKNGIENIEKGNTEIVAENISHLTGADLFKVEPLKEYPYNYHECCDVAKEELENNSRPEIKNKLENISDYDTIYIGGPVWWSHYPMCMFTCLENLDFTGKTIYPFTTHEGSTLGDVMDDIKKLCSGANIKAGLAIRGSDANNSLETLESWCK</sequence>
<accession>K1R9Q6</accession>
<evidence type="ECO:0000313" key="2">
    <source>
        <dbReference type="EMBL" id="EKC45617.1"/>
    </source>
</evidence>
<dbReference type="Gene3D" id="3.40.50.360">
    <property type="match status" value="1"/>
</dbReference>
<gene>
    <name evidence="2" type="ORF">OBE_16759</name>
</gene>
<dbReference type="PANTHER" id="PTHR39201:SF1">
    <property type="entry name" value="FLAVODOXIN-LIKE DOMAIN-CONTAINING PROTEIN"/>
    <property type="match status" value="1"/>
</dbReference>
<evidence type="ECO:0000259" key="1">
    <source>
        <dbReference type="Pfam" id="PF12682"/>
    </source>
</evidence>
<dbReference type="AlphaFoldDB" id="K1R9Q6"/>
<protein>
    <submittedName>
        <fullName evidence="2">Flavodoxin</fullName>
    </submittedName>
</protein>